<feature type="compositionally biased region" description="Basic and acidic residues" evidence="1">
    <location>
        <begin position="13"/>
        <end position="26"/>
    </location>
</feature>
<accession>A0A9Q0XDF9</accession>
<evidence type="ECO:0000256" key="1">
    <source>
        <dbReference type="SAM" id="MobiDB-lite"/>
    </source>
</evidence>
<gene>
    <name evidence="2" type="ORF">JRQ81_007453</name>
</gene>
<feature type="compositionally biased region" description="Basic and acidic residues" evidence="1">
    <location>
        <begin position="127"/>
        <end position="147"/>
    </location>
</feature>
<dbReference type="EMBL" id="JAPFRF010000015">
    <property type="protein sequence ID" value="KAJ7310529.1"/>
    <property type="molecule type" value="Genomic_DNA"/>
</dbReference>
<reference evidence="2" key="1">
    <citation type="journal article" date="2023" name="DNA Res.">
        <title>Chromosome-level genome assembly of Phrynocephalus forsythii using third-generation DNA sequencing and Hi-C analysis.</title>
        <authorList>
            <person name="Qi Y."/>
            <person name="Zhao W."/>
            <person name="Zhao Y."/>
            <person name="Niu C."/>
            <person name="Cao S."/>
            <person name="Zhang Y."/>
        </authorList>
    </citation>
    <scope>NUCLEOTIDE SEQUENCE</scope>
    <source>
        <tissue evidence="2">Muscle</tissue>
    </source>
</reference>
<dbReference type="Proteomes" id="UP001142489">
    <property type="component" value="Unassembled WGS sequence"/>
</dbReference>
<dbReference type="AlphaFoldDB" id="A0A9Q0XDF9"/>
<organism evidence="2 3">
    <name type="scientific">Phrynocephalus forsythii</name>
    <dbReference type="NCBI Taxonomy" id="171643"/>
    <lineage>
        <taxon>Eukaryota</taxon>
        <taxon>Metazoa</taxon>
        <taxon>Chordata</taxon>
        <taxon>Craniata</taxon>
        <taxon>Vertebrata</taxon>
        <taxon>Euteleostomi</taxon>
        <taxon>Lepidosauria</taxon>
        <taxon>Squamata</taxon>
        <taxon>Bifurcata</taxon>
        <taxon>Unidentata</taxon>
        <taxon>Episquamata</taxon>
        <taxon>Toxicofera</taxon>
        <taxon>Iguania</taxon>
        <taxon>Acrodonta</taxon>
        <taxon>Agamidae</taxon>
        <taxon>Agaminae</taxon>
        <taxon>Phrynocephalus</taxon>
    </lineage>
</organism>
<feature type="region of interest" description="Disordered" evidence="1">
    <location>
        <begin position="1"/>
        <end position="147"/>
    </location>
</feature>
<proteinExistence type="predicted"/>
<sequence length="267" mass="30301">MVENDVDFGAQNVKEEDSKGHSEDRGGNGFQAQNNESNRKVNVATELNSAREERSKQEICGWSWKESVTRGTEEQMGGTDLQKNKKEAGHHSKTEDEADPGRCEAKAEGNALAAEDGGTGAEEDKSEVETGRGAENSRERKHNYSDGVGCRKERIKAESSFVPQEDLPGEEINQESFEAETNVKVKNLEIGINEEKLDRERADMLVSWERPEKARRKVEENLWEEYLQRDDEVLGRGKWGCSCIPTLYQWQQPVTQIKHITWEMWLG</sequence>
<comment type="caution">
    <text evidence="2">The sequence shown here is derived from an EMBL/GenBank/DDBJ whole genome shotgun (WGS) entry which is preliminary data.</text>
</comment>
<keyword evidence="3" id="KW-1185">Reference proteome</keyword>
<name>A0A9Q0XDF9_9SAUR</name>
<protein>
    <submittedName>
        <fullName evidence="2">Uncharacterized protein</fullName>
    </submittedName>
</protein>
<evidence type="ECO:0000313" key="2">
    <source>
        <dbReference type="EMBL" id="KAJ7310529.1"/>
    </source>
</evidence>
<feature type="compositionally biased region" description="Basic and acidic residues" evidence="1">
    <location>
        <begin position="82"/>
        <end position="107"/>
    </location>
</feature>
<evidence type="ECO:0000313" key="3">
    <source>
        <dbReference type="Proteomes" id="UP001142489"/>
    </source>
</evidence>